<protein>
    <submittedName>
        <fullName evidence="4">Integral membrane protein</fullName>
    </submittedName>
</protein>
<keyword evidence="2" id="KW-0472">Membrane</keyword>
<feature type="domain" description="PPM-type phosphatase" evidence="3">
    <location>
        <begin position="176"/>
        <end position="406"/>
    </location>
</feature>
<accession>A0A0K2AVR5</accession>
<dbReference type="RefSeq" id="WP_079030283.1">
    <property type="nucleotide sequence ID" value="NZ_CP012382.1"/>
</dbReference>
<dbReference type="KEGG" id="samb:SAM23877_3872"/>
<evidence type="ECO:0000256" key="2">
    <source>
        <dbReference type="SAM" id="Phobius"/>
    </source>
</evidence>
<dbReference type="GO" id="GO:0016791">
    <property type="term" value="F:phosphatase activity"/>
    <property type="evidence" value="ECO:0007669"/>
    <property type="project" value="TreeGrafter"/>
</dbReference>
<dbReference type="InterPro" id="IPR052016">
    <property type="entry name" value="Bact_Sigma-Reg"/>
</dbReference>
<dbReference type="AlphaFoldDB" id="A0A0K2AVR5"/>
<feature type="transmembrane region" description="Helical" evidence="2">
    <location>
        <begin position="88"/>
        <end position="112"/>
    </location>
</feature>
<reference evidence="5" key="1">
    <citation type="journal article" date="2015" name="J. Biotechnol.">
        <title>Complete genome sequence of Streptomyces ambofaciens ATCC 23877, the spiramycin producer.</title>
        <authorList>
            <person name="Thibessard A."/>
            <person name="Haas D."/>
            <person name="Gerbaud C."/>
            <person name="Aigle B."/>
            <person name="Lautru S."/>
            <person name="Pernodet J.L."/>
            <person name="Leblond P."/>
        </authorList>
    </citation>
    <scope>NUCLEOTIDE SEQUENCE [LARGE SCALE GENOMIC DNA]</scope>
    <source>
        <strain evidence="5">ATCC 23877 / 3486 / DSM 40053 / JCM 4204 / NBRC 12836 / NRRL B-2516</strain>
    </source>
</reference>
<organism evidence="4 5">
    <name type="scientific">Streptomyces ambofaciens (strain ATCC 23877 / 3486 / DSM 40053 / JCM 4204 / NBRC 12836 / NRRL B-2516)</name>
    <dbReference type="NCBI Taxonomy" id="278992"/>
    <lineage>
        <taxon>Bacteria</taxon>
        <taxon>Bacillati</taxon>
        <taxon>Actinomycetota</taxon>
        <taxon>Actinomycetes</taxon>
        <taxon>Kitasatosporales</taxon>
        <taxon>Streptomycetaceae</taxon>
        <taxon>Streptomyces</taxon>
    </lineage>
</organism>
<feature type="transmembrane region" description="Helical" evidence="2">
    <location>
        <begin position="124"/>
        <end position="145"/>
    </location>
</feature>
<evidence type="ECO:0000313" key="5">
    <source>
        <dbReference type="Proteomes" id="UP000061018"/>
    </source>
</evidence>
<dbReference type="InterPro" id="IPR001932">
    <property type="entry name" value="PPM-type_phosphatase-like_dom"/>
</dbReference>
<gene>
    <name evidence="4" type="ORF">SAM23877_3872</name>
</gene>
<evidence type="ECO:0000259" key="3">
    <source>
        <dbReference type="SMART" id="SM00331"/>
    </source>
</evidence>
<keyword evidence="2" id="KW-0812">Transmembrane</keyword>
<dbReference type="PANTHER" id="PTHR43156">
    <property type="entry name" value="STAGE II SPORULATION PROTEIN E-RELATED"/>
    <property type="match status" value="1"/>
</dbReference>
<dbReference type="Proteomes" id="UP000061018">
    <property type="component" value="Chromosome"/>
</dbReference>
<dbReference type="PANTHER" id="PTHR43156:SF2">
    <property type="entry name" value="STAGE II SPORULATION PROTEIN E"/>
    <property type="match status" value="1"/>
</dbReference>
<keyword evidence="2" id="KW-1133">Transmembrane helix</keyword>
<dbReference type="Gene3D" id="3.60.40.10">
    <property type="entry name" value="PPM-type phosphatase domain"/>
    <property type="match status" value="1"/>
</dbReference>
<dbReference type="SUPFAM" id="SSF81606">
    <property type="entry name" value="PP2C-like"/>
    <property type="match status" value="1"/>
</dbReference>
<name>A0A0K2AVR5_STRA7</name>
<dbReference type="SMART" id="SM00331">
    <property type="entry name" value="PP2C_SIG"/>
    <property type="match status" value="1"/>
</dbReference>
<feature type="transmembrane region" description="Helical" evidence="2">
    <location>
        <begin position="54"/>
        <end position="76"/>
    </location>
</feature>
<dbReference type="STRING" id="1889.SAM40697_3518"/>
<sequence length="413" mass="43830">MRAAGERASLRPVRGRYRSPVRGRWRLLGRLVQAAGRGDAVSRHELLSVRGHSVAWMFPLLLLAAITMADTTTGAFEIISWTVLVPGVSAAVCGVRTTAVYAVIAVAVYVMADTVWQHRAQTGLPGLFLVALGGAIAVVAAALRVGGEQRMVHMRDIADTTRRTVLRPLPVGFGGLEHAAVYLSADTEARVGGDFYDIQPGPHGTRVLVGDVQGKGLGAVEAAAALLGTFREAAYHEPDLATVAERLEIRMRRHRAHTAALGRSDGDRFATAVLIGFSEDRSDTVEAVVFGHDPPLAVGPAGVRSVTVAGGLPLGMNDLVPGPPVPPVHRVALAADETLLLVTDGVTEARDPEGCFYRHAEEVARAVAADPSGAAPGRLVALVRDGTLRHCRGRLADDTTVFAVRRWGRPPDW</sequence>
<dbReference type="InterPro" id="IPR036457">
    <property type="entry name" value="PPM-type-like_dom_sf"/>
</dbReference>
<dbReference type="Pfam" id="PF07228">
    <property type="entry name" value="SpoIIE"/>
    <property type="match status" value="1"/>
</dbReference>
<dbReference type="EMBL" id="CP012382">
    <property type="protein sequence ID" value="AKZ56917.1"/>
    <property type="molecule type" value="Genomic_DNA"/>
</dbReference>
<keyword evidence="1" id="KW-0378">Hydrolase</keyword>
<proteinExistence type="predicted"/>
<evidence type="ECO:0000256" key="1">
    <source>
        <dbReference type="ARBA" id="ARBA00022801"/>
    </source>
</evidence>
<evidence type="ECO:0000313" key="4">
    <source>
        <dbReference type="EMBL" id="AKZ56917.1"/>
    </source>
</evidence>